<dbReference type="Pfam" id="PF03836">
    <property type="entry name" value="RasGAP_C"/>
    <property type="match status" value="1"/>
</dbReference>
<gene>
    <name evidence="3" type="primary">IQGAP1</name>
</gene>
<dbReference type="GeneTree" id="ENSGT00950000183076"/>
<dbReference type="PROSITE" id="PS50018">
    <property type="entry name" value="RAS_GTPASE_ACTIV_2"/>
    <property type="match status" value="1"/>
</dbReference>
<dbReference type="InterPro" id="IPR036020">
    <property type="entry name" value="WW_dom_sf"/>
</dbReference>
<dbReference type="GO" id="GO:0005634">
    <property type="term" value="C:nucleus"/>
    <property type="evidence" value="ECO:0007669"/>
    <property type="project" value="TreeGrafter"/>
</dbReference>
<dbReference type="PROSITE" id="PS01159">
    <property type="entry name" value="WW_DOMAIN_1"/>
    <property type="match status" value="1"/>
</dbReference>
<dbReference type="GO" id="GO:0005516">
    <property type="term" value="F:calmodulin binding"/>
    <property type="evidence" value="ECO:0007669"/>
    <property type="project" value="TreeGrafter"/>
</dbReference>
<dbReference type="Pfam" id="PF00616">
    <property type="entry name" value="RasGAP"/>
    <property type="match status" value="1"/>
</dbReference>
<feature type="domain" description="Ras-GAP" evidence="1">
    <location>
        <begin position="592"/>
        <end position="825"/>
    </location>
</feature>
<dbReference type="PROSITE" id="PS50020">
    <property type="entry name" value="WW_DOMAIN_2"/>
    <property type="match status" value="1"/>
</dbReference>
<sequence>MLKKYLPPCIALSSVLILSLYLILFLTLSLLLQAVERINAAVRAGVPENTLPEVYPSAADLYQRELTSLQQQSPDGSLSHPELLVAVEMLSSVVLINRALDVGDRNSMWRQLASAVTGLSNVEDEYAQRYMDELMRLKAVAREEGSDYLTWNDIQACVDQVNLTIQEEHERIVAIGQINEALDGGDPQNTLEALLHSAAKLTDVDPSVAQHYYDKLLEAQLLDWVGFGTELLDSCHTLNTLYVAHKPILHPLLSTLAALRSPGAGLYGVTPECVQNYQDDLAKIKQDKTQDGDNGSDWMKHWVKGGHNYYYNLKTGEGSWTEPADFLQNNTQLNKEDIQSVVSGVTTTYNREQLWLANESLIAKLQAGCRGYLVRKGLKERKDFLKSQDPAITTIQVRGQTLPFLWTWTRKKYRDRLKHFKDHINDVVKIQAFIRANKARDDYKTLINADDPPMAVVRKFVHLLDHSDQDFQEELDLMRLREEVVTNIRSNQQLENDLNLMDIKIGLLVKNKITLQEVVSHSNKLTKKNKGELSNLMMMNKQRGGLKALSKEKRLKLEAYQYLFYLLQTNPTYLAKLIFQMPQNKSTKFMDSVIFTLYNYASNQREEYLLLKLFKTALQEEIKSKVDQIQEIVTGNPTVIKMVVSFNRGARGQNALRQILAPVVKEIMDDKTLNIKTDPVDIYKSWVNQMETQTGEASKLPYEVTPEQAMSHEEVRTRLEASIKNMRTVTDKFLSAIIVSVDKIPYGMRFTSKVLKDTLHEKFPDATEDELLKIVGNLLYYRYMNPAIVAPDAFDIIDLSAGGQLTTDQRRNLGSIAKMLQHAASNKMFLGDNAHLNPINEYLSSSYQKFRRFFLAACDVPSLEDKFNVDQYSDLVTLQKPVIYISIGEVINTHTLLLDHQDAIASEHNDPIHELLEDLGEVPTIESLIGQYRRYAIVPHRSVPIAPMSLSPYLSLSSTKRLIVDVIRFQPGETLTEILEGAANPEQEVEYQRAMQRRAIRDAKTPEKMKQAKPVVDDSLTLQGKKDKIRSNLQRLAELGKVHPENRYQDLINDIAKDIRNQRRYRQRRKAELVKLQQTNAALNSKTAFYNVQIDYYNQYIKTCMDNLASNKGKLSKKPGDTKAKKSKQVSQKYTAARLHEKGVLIEIEDLQTNQFKNVIFEISPSEAVGVFDVKAKFMGVHLETLQLEYQDLLQLQYEGVAVMKLFDRATINVNLLIFLLNKKFYGK</sequence>
<evidence type="ECO:0000313" key="4">
    <source>
        <dbReference type="Proteomes" id="UP000694557"/>
    </source>
</evidence>
<dbReference type="InterPro" id="IPR008936">
    <property type="entry name" value="Rho_GTPase_activation_prot"/>
</dbReference>
<evidence type="ECO:0000259" key="1">
    <source>
        <dbReference type="PROSITE" id="PS50018"/>
    </source>
</evidence>
<dbReference type="InterPro" id="IPR001936">
    <property type="entry name" value="RasGAP_dom"/>
</dbReference>
<dbReference type="SUPFAM" id="SSF143885">
    <property type="entry name" value="RGC domain-like"/>
    <property type="match status" value="1"/>
</dbReference>
<dbReference type="Ensembl" id="ENSOKIT00005107893.1">
    <property type="protein sequence ID" value="ENSOKIP00005100659.1"/>
    <property type="gene ID" value="ENSOKIG00005043153.1"/>
</dbReference>
<dbReference type="PANTHER" id="PTHR14149:SF15">
    <property type="entry name" value="RAS GTPASE-ACTIVATING-LIKE PROTEIN IQGAP1"/>
    <property type="match status" value="1"/>
</dbReference>
<name>A0A8C7KBZ6_ONCKI</name>
<proteinExistence type="predicted"/>
<reference evidence="3" key="1">
    <citation type="submission" date="2025-08" db="UniProtKB">
        <authorList>
            <consortium name="Ensembl"/>
        </authorList>
    </citation>
    <scope>IDENTIFICATION</scope>
</reference>
<dbReference type="CDD" id="cd00201">
    <property type="entry name" value="WW"/>
    <property type="match status" value="1"/>
</dbReference>
<protein>
    <submittedName>
        <fullName evidence="3">IQ motif containing GTPase activating protein 1</fullName>
    </submittedName>
</protein>
<dbReference type="PANTHER" id="PTHR14149">
    <property type="entry name" value="RAS GTPASE-ACTIVATING PROTEIN WITH IQ MOTIF"/>
    <property type="match status" value="1"/>
</dbReference>
<dbReference type="InterPro" id="IPR001202">
    <property type="entry name" value="WW_dom"/>
</dbReference>
<dbReference type="PROSITE" id="PS50096">
    <property type="entry name" value="IQ"/>
    <property type="match status" value="2"/>
</dbReference>
<keyword evidence="4" id="KW-1185">Reference proteome</keyword>
<dbReference type="InterPro" id="IPR023152">
    <property type="entry name" value="RasGAP_CS"/>
</dbReference>
<dbReference type="SUPFAM" id="SSF48350">
    <property type="entry name" value="GTPase activation domain, GAP"/>
    <property type="match status" value="1"/>
</dbReference>
<dbReference type="InterPro" id="IPR000048">
    <property type="entry name" value="IQ_motif_EF-hand-BS"/>
</dbReference>
<dbReference type="InterPro" id="IPR000593">
    <property type="entry name" value="RasGAP_C"/>
</dbReference>
<dbReference type="AlphaFoldDB" id="A0A8C7KBZ6"/>
<dbReference type="PROSITE" id="PS00509">
    <property type="entry name" value="RAS_GTPASE_ACTIV_1"/>
    <property type="match status" value="1"/>
</dbReference>
<evidence type="ECO:0000259" key="2">
    <source>
        <dbReference type="PROSITE" id="PS50020"/>
    </source>
</evidence>
<organism evidence="3 4">
    <name type="scientific">Oncorhynchus kisutch</name>
    <name type="common">Coho salmon</name>
    <name type="synonym">Salmo kisutch</name>
    <dbReference type="NCBI Taxonomy" id="8019"/>
    <lineage>
        <taxon>Eukaryota</taxon>
        <taxon>Metazoa</taxon>
        <taxon>Chordata</taxon>
        <taxon>Craniata</taxon>
        <taxon>Vertebrata</taxon>
        <taxon>Euteleostomi</taxon>
        <taxon>Actinopterygii</taxon>
        <taxon>Neopterygii</taxon>
        <taxon>Teleostei</taxon>
        <taxon>Protacanthopterygii</taxon>
        <taxon>Salmoniformes</taxon>
        <taxon>Salmonidae</taxon>
        <taxon>Salmoninae</taxon>
        <taxon>Oncorhynchus</taxon>
    </lineage>
</organism>
<dbReference type="GO" id="GO:0010761">
    <property type="term" value="P:fibroblast migration"/>
    <property type="evidence" value="ECO:0007669"/>
    <property type="project" value="TreeGrafter"/>
</dbReference>
<dbReference type="SMART" id="SM00323">
    <property type="entry name" value="RasGAP"/>
    <property type="match status" value="1"/>
</dbReference>
<dbReference type="SMART" id="SM00015">
    <property type="entry name" value="IQ"/>
    <property type="match status" value="2"/>
</dbReference>
<dbReference type="Gene3D" id="1.10.506.10">
    <property type="entry name" value="GTPase Activation - p120gap, domain 1"/>
    <property type="match status" value="1"/>
</dbReference>
<dbReference type="FunFam" id="1.10.506.10:FF:000004">
    <property type="entry name" value="IQ motif containing GTPase activating protein 1"/>
    <property type="match status" value="1"/>
</dbReference>
<dbReference type="Pfam" id="PF00612">
    <property type="entry name" value="IQ"/>
    <property type="match status" value="2"/>
</dbReference>
<accession>A0A8C7KBZ6</accession>
<evidence type="ECO:0000313" key="3">
    <source>
        <dbReference type="Ensembl" id="ENSOKIP00005100659.1"/>
    </source>
</evidence>
<dbReference type="GO" id="GO:0005096">
    <property type="term" value="F:GTPase activator activity"/>
    <property type="evidence" value="ECO:0007669"/>
    <property type="project" value="TreeGrafter"/>
</dbReference>
<dbReference type="GO" id="GO:0051015">
    <property type="term" value="F:actin filament binding"/>
    <property type="evidence" value="ECO:0007669"/>
    <property type="project" value="TreeGrafter"/>
</dbReference>
<reference evidence="3" key="2">
    <citation type="submission" date="2025-09" db="UniProtKB">
        <authorList>
            <consortium name="Ensembl"/>
        </authorList>
    </citation>
    <scope>IDENTIFICATION</scope>
</reference>
<dbReference type="Gene3D" id="4.10.270.10">
    <property type="entry name" value="Myosin, subunit A"/>
    <property type="match status" value="1"/>
</dbReference>
<dbReference type="Gene3D" id="2.20.70.10">
    <property type="match status" value="1"/>
</dbReference>
<dbReference type="GO" id="GO:0005938">
    <property type="term" value="C:cell cortex"/>
    <property type="evidence" value="ECO:0007669"/>
    <property type="project" value="TreeGrafter"/>
</dbReference>
<dbReference type="SUPFAM" id="SSF51045">
    <property type="entry name" value="WW domain"/>
    <property type="match status" value="1"/>
</dbReference>
<dbReference type="GO" id="GO:0007173">
    <property type="term" value="P:epidermal growth factor receptor signaling pathway"/>
    <property type="evidence" value="ECO:0007669"/>
    <property type="project" value="TreeGrafter"/>
</dbReference>
<feature type="domain" description="WW" evidence="2">
    <location>
        <begin position="292"/>
        <end position="325"/>
    </location>
</feature>
<dbReference type="GO" id="GO:1903479">
    <property type="term" value="P:mitotic actomyosin contractile ring assembly actin filament organization"/>
    <property type="evidence" value="ECO:0007669"/>
    <property type="project" value="TreeGrafter"/>
</dbReference>
<dbReference type="Proteomes" id="UP000694557">
    <property type="component" value="Unassembled WGS sequence"/>
</dbReference>